<evidence type="ECO:0000256" key="4">
    <source>
        <dbReference type="ARBA" id="ARBA00022723"/>
    </source>
</evidence>
<feature type="domain" description="Radical SAM core" evidence="8">
    <location>
        <begin position="143"/>
        <end position="368"/>
    </location>
</feature>
<evidence type="ECO:0000256" key="2">
    <source>
        <dbReference type="ARBA" id="ARBA00022485"/>
    </source>
</evidence>
<comment type="caution">
    <text evidence="9">The sequence shown here is derived from an EMBL/GenBank/DDBJ whole genome shotgun (WGS) entry which is preliminary data.</text>
</comment>
<keyword evidence="5" id="KW-0408">Iron</keyword>
<sequence length="505" mass="56519">MLSKKIDRPQILVSLNSSYVPTGQCDCDGGDCACDLSPLAELSSDMRLSLGMSETEFVRVPNSQMMNLDNTYSICYGTHHQAAVLNKSALDLLDKFTIPHKLNDIGIEDFHLDPTDLQTAIAELYQARLIAPKNNCSLNLNEIPETLTAWLHITDRCNLRCDYCYLPHLAKDMSIDIGRAAIESTFRSATLNSYRRVKLKYAGGEALLCSPLIKDLHLYAQSLSKQTDIILDGVVLSNGTLIMPEIIEMLQTLNLRLMISLDGLADFHNIQRSYAGGKGSFQDVERGIKIALQNGLTPDISITVTGRNAEGLPDVLEWILEYNLPFSLNFYRENELSASYEDLQLEESRLIEGMLAAFKVIELKLPNRSLLGSLIDRANLSFPHKRTCGVGQSYLVFDYKGQIAKCQMQLHKTVSSVDIQDPLTVVRQDKVGIQNLSVEEKEGCRTCEWKYWCTGGCPLATFKATGRYDIQSPNCNIYKTLYPEAVRLEGLRLLKYSYPSNTNSP</sequence>
<protein>
    <submittedName>
        <fullName evidence="9">Radical SAM protein</fullName>
    </submittedName>
</protein>
<dbReference type="GO" id="GO:0016491">
    <property type="term" value="F:oxidoreductase activity"/>
    <property type="evidence" value="ECO:0007669"/>
    <property type="project" value="InterPro"/>
</dbReference>
<dbReference type="InterPro" id="IPR058240">
    <property type="entry name" value="rSAM_sf"/>
</dbReference>
<dbReference type="SFLD" id="SFLDG01067">
    <property type="entry name" value="SPASM/twitch_domain_containing"/>
    <property type="match status" value="1"/>
</dbReference>
<dbReference type="CDD" id="cd01335">
    <property type="entry name" value="Radical_SAM"/>
    <property type="match status" value="1"/>
</dbReference>
<dbReference type="PANTHER" id="PTHR43273">
    <property type="entry name" value="ANAEROBIC SULFATASE-MATURATING ENZYME HOMOLOG ASLB-RELATED"/>
    <property type="match status" value="1"/>
</dbReference>
<keyword evidence="3" id="KW-0949">S-adenosyl-L-methionine</keyword>
<evidence type="ECO:0000313" key="9">
    <source>
        <dbReference type="EMBL" id="MBE9026680.1"/>
    </source>
</evidence>
<evidence type="ECO:0000256" key="5">
    <source>
        <dbReference type="ARBA" id="ARBA00023004"/>
    </source>
</evidence>
<organism evidence="9 10">
    <name type="scientific">Desmonostoc muscorum LEGE 12446</name>
    <dbReference type="NCBI Taxonomy" id="1828758"/>
    <lineage>
        <taxon>Bacteria</taxon>
        <taxon>Bacillati</taxon>
        <taxon>Cyanobacteriota</taxon>
        <taxon>Cyanophyceae</taxon>
        <taxon>Nostocales</taxon>
        <taxon>Nostocaceae</taxon>
        <taxon>Desmonostoc</taxon>
    </lineage>
</organism>
<keyword evidence="4" id="KW-0479">Metal-binding</keyword>
<reference evidence="9" key="1">
    <citation type="submission" date="2020-10" db="EMBL/GenBank/DDBJ databases">
        <authorList>
            <person name="Castelo-Branco R."/>
            <person name="Eusebio N."/>
            <person name="Adriana R."/>
            <person name="Vieira A."/>
            <person name="Brugerolle De Fraissinette N."/>
            <person name="Rezende De Castro R."/>
            <person name="Schneider M.P."/>
            <person name="Vasconcelos V."/>
            <person name="Leao P.N."/>
        </authorList>
    </citation>
    <scope>NUCLEOTIDE SEQUENCE</scope>
    <source>
        <strain evidence="9">LEGE 12446</strain>
    </source>
</reference>
<evidence type="ECO:0000259" key="8">
    <source>
        <dbReference type="PROSITE" id="PS51918"/>
    </source>
</evidence>
<keyword evidence="2" id="KW-0004">4Fe-4S</keyword>
<dbReference type="InterPro" id="IPR023885">
    <property type="entry name" value="4Fe4S-binding_SPASM_dom"/>
</dbReference>
<dbReference type="InterPro" id="IPR013785">
    <property type="entry name" value="Aldolase_TIM"/>
</dbReference>
<dbReference type="SFLD" id="SFLDS00029">
    <property type="entry name" value="Radical_SAM"/>
    <property type="match status" value="1"/>
</dbReference>
<accession>A0A8J7A4I9</accession>
<dbReference type="AlphaFoldDB" id="A0A8J7A4I9"/>
<dbReference type="PROSITE" id="PS01305">
    <property type="entry name" value="MOAA_NIFB_PQQE"/>
    <property type="match status" value="1"/>
</dbReference>
<dbReference type="SFLD" id="SFLDG01386">
    <property type="entry name" value="main_SPASM_domain-containing"/>
    <property type="match status" value="1"/>
</dbReference>
<dbReference type="Proteomes" id="UP000622533">
    <property type="component" value="Unassembled WGS sequence"/>
</dbReference>
<keyword evidence="6" id="KW-0411">Iron-sulfur</keyword>
<dbReference type="EMBL" id="JADEXS010000661">
    <property type="protein sequence ID" value="MBE9026680.1"/>
    <property type="molecule type" value="Genomic_DNA"/>
</dbReference>
<evidence type="ECO:0000256" key="3">
    <source>
        <dbReference type="ARBA" id="ARBA00022691"/>
    </source>
</evidence>
<comment type="cofactor">
    <cofactor evidence="1">
        <name>[4Fe-4S] cluster</name>
        <dbReference type="ChEBI" id="CHEBI:49883"/>
    </cofactor>
</comment>
<evidence type="ECO:0000256" key="1">
    <source>
        <dbReference type="ARBA" id="ARBA00001966"/>
    </source>
</evidence>
<keyword evidence="10" id="KW-1185">Reference proteome</keyword>
<name>A0A8J7A4I9_DESMC</name>
<evidence type="ECO:0000256" key="7">
    <source>
        <dbReference type="ARBA" id="ARBA00023601"/>
    </source>
</evidence>
<evidence type="ECO:0000313" key="10">
    <source>
        <dbReference type="Proteomes" id="UP000622533"/>
    </source>
</evidence>
<dbReference type="SFLD" id="SFLDG01384">
    <property type="entry name" value="thioether_bond_formation_requi"/>
    <property type="match status" value="1"/>
</dbReference>
<gene>
    <name evidence="9" type="ORF">IQ276_30955</name>
</gene>
<dbReference type="PANTHER" id="PTHR43273:SF3">
    <property type="entry name" value="ANAEROBIC SULFATASE-MATURATING ENZYME HOMOLOG ASLB-RELATED"/>
    <property type="match status" value="1"/>
</dbReference>
<dbReference type="SUPFAM" id="SSF102114">
    <property type="entry name" value="Radical SAM enzymes"/>
    <property type="match status" value="1"/>
</dbReference>
<evidence type="ECO:0000256" key="6">
    <source>
        <dbReference type="ARBA" id="ARBA00023014"/>
    </source>
</evidence>
<dbReference type="Pfam" id="PF04055">
    <property type="entry name" value="Radical_SAM"/>
    <property type="match status" value="1"/>
</dbReference>
<proteinExistence type="inferred from homology"/>
<comment type="similarity">
    <text evidence="7">Belongs to the radical SAM superfamily. Anaerobic sulfatase-maturating enzyme family.</text>
</comment>
<dbReference type="InterPro" id="IPR007197">
    <property type="entry name" value="rSAM"/>
</dbReference>
<dbReference type="InterPro" id="IPR000385">
    <property type="entry name" value="MoaA_NifB_PqqE_Fe-S-bd_CS"/>
</dbReference>
<dbReference type="GO" id="GO:0051539">
    <property type="term" value="F:4 iron, 4 sulfur cluster binding"/>
    <property type="evidence" value="ECO:0007669"/>
    <property type="project" value="UniProtKB-KW"/>
</dbReference>
<dbReference type="NCBIfam" id="TIGR04085">
    <property type="entry name" value="rSAM_more_4Fe4S"/>
    <property type="match status" value="1"/>
</dbReference>
<dbReference type="RefSeq" id="WP_193922618.1">
    <property type="nucleotide sequence ID" value="NZ_JADEXS020000001.1"/>
</dbReference>
<dbReference type="InterPro" id="IPR023867">
    <property type="entry name" value="Sulphatase_maturase_rSAM"/>
</dbReference>
<dbReference type="PROSITE" id="PS51918">
    <property type="entry name" value="RADICAL_SAM"/>
    <property type="match status" value="1"/>
</dbReference>
<dbReference type="Gene3D" id="3.20.20.70">
    <property type="entry name" value="Aldolase class I"/>
    <property type="match status" value="1"/>
</dbReference>
<dbReference type="GO" id="GO:0046872">
    <property type="term" value="F:metal ion binding"/>
    <property type="evidence" value="ECO:0007669"/>
    <property type="project" value="UniProtKB-KW"/>
</dbReference>